<dbReference type="EMBL" id="SEYY01023955">
    <property type="protein sequence ID" value="KAB7494513.1"/>
    <property type="molecule type" value="Genomic_DNA"/>
</dbReference>
<dbReference type="OrthoDB" id="1914453at2759"/>
<feature type="region of interest" description="Disordered" evidence="1">
    <location>
        <begin position="28"/>
        <end position="52"/>
    </location>
</feature>
<comment type="caution">
    <text evidence="2">The sequence shown here is derived from an EMBL/GenBank/DDBJ whole genome shotgun (WGS) entry which is preliminary data.</text>
</comment>
<evidence type="ECO:0000256" key="1">
    <source>
        <dbReference type="SAM" id="MobiDB-lite"/>
    </source>
</evidence>
<keyword evidence="3" id="KW-1185">Reference proteome</keyword>
<proteinExistence type="predicted"/>
<sequence>MWNHQMSLVTSKSDKSLSCSLSPVLDERSLNKRSAPTRPTSSPLNSTPDNGGFTKASIKTRFSKRSFCTLFLKEETSNDGVKLKQIYNRSPVNCIRNLRDSLESINSESSSPDIVQKTNFVVPKKHLCAQVIRVEWKTPTMICAICCELDACSRGFDNAEKKPGSNYYCIMFGRTNQKEIESGNTVKLFAPWQVLEMEKSLYNVIFASYYIITNCENMKEEFLKNTKTLTKIASWECSCTQGSHIIPSMCSGGCLHLFTSDLQNVQCSSLLPKSSITSKAESAFNSVRENLSNSPKINRFWTIIEAIEQCGGLPDIPVSLTLRIRRIFIMRYL</sequence>
<dbReference type="Proteomes" id="UP000326759">
    <property type="component" value="Unassembled WGS sequence"/>
</dbReference>
<organism evidence="2 3">
    <name type="scientific">Armadillidium nasatum</name>
    <dbReference type="NCBI Taxonomy" id="96803"/>
    <lineage>
        <taxon>Eukaryota</taxon>
        <taxon>Metazoa</taxon>
        <taxon>Ecdysozoa</taxon>
        <taxon>Arthropoda</taxon>
        <taxon>Crustacea</taxon>
        <taxon>Multicrustacea</taxon>
        <taxon>Malacostraca</taxon>
        <taxon>Eumalacostraca</taxon>
        <taxon>Peracarida</taxon>
        <taxon>Isopoda</taxon>
        <taxon>Oniscidea</taxon>
        <taxon>Crinocheta</taxon>
        <taxon>Armadillidiidae</taxon>
        <taxon>Armadillidium</taxon>
    </lineage>
</organism>
<name>A0A5N5SKD7_9CRUS</name>
<feature type="compositionally biased region" description="Polar residues" evidence="1">
    <location>
        <begin position="32"/>
        <end position="49"/>
    </location>
</feature>
<dbReference type="AlphaFoldDB" id="A0A5N5SKD7"/>
<gene>
    <name evidence="2" type="ORF">Anas_00376</name>
</gene>
<reference evidence="2 3" key="1">
    <citation type="journal article" date="2019" name="PLoS Biol.">
        <title>Sex chromosomes control vertical transmission of feminizing Wolbachia symbionts in an isopod.</title>
        <authorList>
            <person name="Becking T."/>
            <person name="Chebbi M.A."/>
            <person name="Giraud I."/>
            <person name="Moumen B."/>
            <person name="Laverre T."/>
            <person name="Caubet Y."/>
            <person name="Peccoud J."/>
            <person name="Gilbert C."/>
            <person name="Cordaux R."/>
        </authorList>
    </citation>
    <scope>NUCLEOTIDE SEQUENCE [LARGE SCALE GENOMIC DNA]</scope>
    <source>
        <strain evidence="2">ANa2</strain>
        <tissue evidence="2">Whole body excluding digestive tract and cuticle</tissue>
    </source>
</reference>
<protein>
    <submittedName>
        <fullName evidence="2">Uncharacterized protein</fullName>
    </submittedName>
</protein>
<evidence type="ECO:0000313" key="3">
    <source>
        <dbReference type="Proteomes" id="UP000326759"/>
    </source>
</evidence>
<accession>A0A5N5SKD7</accession>
<feature type="non-terminal residue" evidence="2">
    <location>
        <position position="333"/>
    </location>
</feature>
<evidence type="ECO:0000313" key="2">
    <source>
        <dbReference type="EMBL" id="KAB7494513.1"/>
    </source>
</evidence>